<dbReference type="Proteomes" id="UP001163046">
    <property type="component" value="Unassembled WGS sequence"/>
</dbReference>
<evidence type="ECO:0000256" key="1">
    <source>
        <dbReference type="SAM" id="MobiDB-lite"/>
    </source>
</evidence>
<protein>
    <submittedName>
        <fullName evidence="2">Uncharacterized protein</fullName>
    </submittedName>
</protein>
<reference evidence="2" key="1">
    <citation type="submission" date="2023-01" db="EMBL/GenBank/DDBJ databases">
        <title>Genome assembly of the deep-sea coral Lophelia pertusa.</title>
        <authorList>
            <person name="Herrera S."/>
            <person name="Cordes E."/>
        </authorList>
    </citation>
    <scope>NUCLEOTIDE SEQUENCE</scope>
    <source>
        <strain evidence="2">USNM1676648</strain>
        <tissue evidence="2">Polyp</tissue>
    </source>
</reference>
<comment type="caution">
    <text evidence="2">The sequence shown here is derived from an EMBL/GenBank/DDBJ whole genome shotgun (WGS) entry which is preliminary data.</text>
</comment>
<gene>
    <name evidence="2" type="ORF">OS493_023598</name>
</gene>
<organism evidence="2 3">
    <name type="scientific">Desmophyllum pertusum</name>
    <dbReference type="NCBI Taxonomy" id="174260"/>
    <lineage>
        <taxon>Eukaryota</taxon>
        <taxon>Metazoa</taxon>
        <taxon>Cnidaria</taxon>
        <taxon>Anthozoa</taxon>
        <taxon>Hexacorallia</taxon>
        <taxon>Scleractinia</taxon>
        <taxon>Caryophylliina</taxon>
        <taxon>Caryophylliidae</taxon>
        <taxon>Desmophyllum</taxon>
    </lineage>
</organism>
<keyword evidence="3" id="KW-1185">Reference proteome</keyword>
<proteinExistence type="predicted"/>
<sequence>MTAEIQASSDLWAFKQSSGAKERQEIAQQLLVTERKREETEADFQIERGLAICNNKRGNRRVENRMTCKFGKGCTFAARVEELTAWNEHLKRMEKEVGKKSEEEKKKEQNKDGDSAAKSKFKDLVSSLPEVTVTCEPKDPNISLQVPLDSEGEKTYSWTLRLFYEVRLMD</sequence>
<feature type="region of interest" description="Disordered" evidence="1">
    <location>
        <begin position="94"/>
        <end position="119"/>
    </location>
</feature>
<dbReference type="EMBL" id="MU826367">
    <property type="protein sequence ID" value="KAJ7378344.1"/>
    <property type="molecule type" value="Genomic_DNA"/>
</dbReference>
<accession>A0A9X0CYN4</accession>
<evidence type="ECO:0000313" key="2">
    <source>
        <dbReference type="EMBL" id="KAJ7378344.1"/>
    </source>
</evidence>
<name>A0A9X0CYN4_9CNID</name>
<evidence type="ECO:0000313" key="3">
    <source>
        <dbReference type="Proteomes" id="UP001163046"/>
    </source>
</evidence>
<dbReference type="AlphaFoldDB" id="A0A9X0CYN4"/>